<dbReference type="AlphaFoldDB" id="A0A8J7KXH3"/>
<evidence type="ECO:0000313" key="3">
    <source>
        <dbReference type="Proteomes" id="UP000622552"/>
    </source>
</evidence>
<feature type="compositionally biased region" description="Basic and acidic residues" evidence="1">
    <location>
        <begin position="1"/>
        <end position="30"/>
    </location>
</feature>
<protein>
    <submittedName>
        <fullName evidence="2">Uncharacterized protein</fullName>
    </submittedName>
</protein>
<proteinExistence type="predicted"/>
<evidence type="ECO:0000313" key="2">
    <source>
        <dbReference type="EMBL" id="MBG6137837.1"/>
    </source>
</evidence>
<comment type="caution">
    <text evidence="2">The sequence shown here is derived from an EMBL/GenBank/DDBJ whole genome shotgun (WGS) entry which is preliminary data.</text>
</comment>
<gene>
    <name evidence="2" type="ORF">IW245_004031</name>
</gene>
<organism evidence="2 3">
    <name type="scientific">Longispora fulva</name>
    <dbReference type="NCBI Taxonomy" id="619741"/>
    <lineage>
        <taxon>Bacteria</taxon>
        <taxon>Bacillati</taxon>
        <taxon>Actinomycetota</taxon>
        <taxon>Actinomycetes</taxon>
        <taxon>Micromonosporales</taxon>
        <taxon>Micromonosporaceae</taxon>
        <taxon>Longispora</taxon>
    </lineage>
</organism>
<keyword evidence="3" id="KW-1185">Reference proteome</keyword>
<dbReference type="Proteomes" id="UP000622552">
    <property type="component" value="Unassembled WGS sequence"/>
</dbReference>
<evidence type="ECO:0000256" key="1">
    <source>
        <dbReference type="SAM" id="MobiDB-lite"/>
    </source>
</evidence>
<accession>A0A8J7KXH3</accession>
<name>A0A8J7KXH3_9ACTN</name>
<dbReference type="EMBL" id="JADOUF010000001">
    <property type="protein sequence ID" value="MBG6137837.1"/>
    <property type="molecule type" value="Genomic_DNA"/>
</dbReference>
<feature type="region of interest" description="Disordered" evidence="1">
    <location>
        <begin position="1"/>
        <end position="36"/>
    </location>
</feature>
<reference evidence="2" key="1">
    <citation type="submission" date="2020-11" db="EMBL/GenBank/DDBJ databases">
        <title>Sequencing the genomes of 1000 actinobacteria strains.</title>
        <authorList>
            <person name="Klenk H.-P."/>
        </authorList>
    </citation>
    <scope>NUCLEOTIDE SEQUENCE</scope>
    <source>
        <strain evidence="2">DSM 45356</strain>
    </source>
</reference>
<sequence length="36" mass="4101">MRIEIEPQVKDAGFRIEDEPQIKFESEPQVKEAAAA</sequence>